<sequence>MAVEPWRFCAVVADSTGNTLASRRLLVKHQIPLAIMLGDCVHHLNRGIGDIGKLAAFQSVIQVVRATVALFHKSHAGHAALKVARSQLGIGRGLEAIGKTRFATLVLSAASVQRNTPAIKKVVNSRAVTFKTIEDYFQVQSTRKTSNFESGLEQFLCIGLPVAKAIACLEALDATAADVYIYWHAILYALGAALTNQRLEYEGTIIEEVTGIMNARYRQLFEDGNIANDVYLAATYLNPSLSCAFLICSH</sequence>
<evidence type="ECO:0000313" key="1">
    <source>
        <dbReference type="EMBL" id="KAI0045358.1"/>
    </source>
</evidence>
<gene>
    <name evidence="1" type="ORF">FA95DRAFT_1495465</name>
</gene>
<comment type="caution">
    <text evidence="1">The sequence shown here is derived from an EMBL/GenBank/DDBJ whole genome shotgun (WGS) entry which is preliminary data.</text>
</comment>
<keyword evidence="2" id="KW-1185">Reference proteome</keyword>
<dbReference type="EMBL" id="MU275953">
    <property type="protein sequence ID" value="KAI0045358.1"/>
    <property type="molecule type" value="Genomic_DNA"/>
</dbReference>
<accession>A0ACB8RMN1</accession>
<proteinExistence type="predicted"/>
<reference evidence="1" key="2">
    <citation type="journal article" date="2022" name="New Phytol.">
        <title>Evolutionary transition to the ectomycorrhizal habit in the genomes of a hyperdiverse lineage of mushroom-forming fungi.</title>
        <authorList>
            <person name="Looney B."/>
            <person name="Miyauchi S."/>
            <person name="Morin E."/>
            <person name="Drula E."/>
            <person name="Courty P.E."/>
            <person name="Kohler A."/>
            <person name="Kuo A."/>
            <person name="LaButti K."/>
            <person name="Pangilinan J."/>
            <person name="Lipzen A."/>
            <person name="Riley R."/>
            <person name="Andreopoulos W."/>
            <person name="He G."/>
            <person name="Johnson J."/>
            <person name="Nolan M."/>
            <person name="Tritt A."/>
            <person name="Barry K.W."/>
            <person name="Grigoriev I.V."/>
            <person name="Nagy L.G."/>
            <person name="Hibbett D."/>
            <person name="Henrissat B."/>
            <person name="Matheny P.B."/>
            <person name="Labbe J."/>
            <person name="Martin F.M."/>
        </authorList>
    </citation>
    <scope>NUCLEOTIDE SEQUENCE</scope>
    <source>
        <strain evidence="1">FP105234-sp</strain>
    </source>
</reference>
<protein>
    <submittedName>
        <fullName evidence="1">Uncharacterized protein</fullName>
    </submittedName>
</protein>
<name>A0ACB8RMN1_9AGAM</name>
<evidence type="ECO:0000313" key="2">
    <source>
        <dbReference type="Proteomes" id="UP000814033"/>
    </source>
</evidence>
<organism evidence="1 2">
    <name type="scientific">Auriscalpium vulgare</name>
    <dbReference type="NCBI Taxonomy" id="40419"/>
    <lineage>
        <taxon>Eukaryota</taxon>
        <taxon>Fungi</taxon>
        <taxon>Dikarya</taxon>
        <taxon>Basidiomycota</taxon>
        <taxon>Agaricomycotina</taxon>
        <taxon>Agaricomycetes</taxon>
        <taxon>Russulales</taxon>
        <taxon>Auriscalpiaceae</taxon>
        <taxon>Auriscalpium</taxon>
    </lineage>
</organism>
<dbReference type="Proteomes" id="UP000814033">
    <property type="component" value="Unassembled WGS sequence"/>
</dbReference>
<reference evidence="1" key="1">
    <citation type="submission" date="2021-02" db="EMBL/GenBank/DDBJ databases">
        <authorList>
            <consortium name="DOE Joint Genome Institute"/>
            <person name="Ahrendt S."/>
            <person name="Looney B.P."/>
            <person name="Miyauchi S."/>
            <person name="Morin E."/>
            <person name="Drula E."/>
            <person name="Courty P.E."/>
            <person name="Chicoki N."/>
            <person name="Fauchery L."/>
            <person name="Kohler A."/>
            <person name="Kuo A."/>
            <person name="Labutti K."/>
            <person name="Pangilinan J."/>
            <person name="Lipzen A."/>
            <person name="Riley R."/>
            <person name="Andreopoulos W."/>
            <person name="He G."/>
            <person name="Johnson J."/>
            <person name="Barry K.W."/>
            <person name="Grigoriev I.V."/>
            <person name="Nagy L."/>
            <person name="Hibbett D."/>
            <person name="Henrissat B."/>
            <person name="Matheny P.B."/>
            <person name="Labbe J."/>
            <person name="Martin F."/>
        </authorList>
    </citation>
    <scope>NUCLEOTIDE SEQUENCE</scope>
    <source>
        <strain evidence="1">FP105234-sp</strain>
    </source>
</reference>